<name>A0A1R0KET8_9PSEU</name>
<dbReference type="SUPFAM" id="SSF55144">
    <property type="entry name" value="LigT-like"/>
    <property type="match status" value="1"/>
</dbReference>
<evidence type="ECO:0000313" key="1">
    <source>
        <dbReference type="EMBL" id="OLZ43592.1"/>
    </source>
</evidence>
<comment type="caution">
    <text evidence="1">The sequence shown here is derived from an EMBL/GenBank/DDBJ whole genome shotgun (WGS) entry which is preliminary data.</text>
</comment>
<dbReference type="InterPro" id="IPR009097">
    <property type="entry name" value="Cyclic_Pdiesterase"/>
</dbReference>
<organism evidence="1 2">
    <name type="scientific">Amycolatopsis coloradensis</name>
    <dbReference type="NCBI Taxonomy" id="76021"/>
    <lineage>
        <taxon>Bacteria</taxon>
        <taxon>Bacillati</taxon>
        <taxon>Actinomycetota</taxon>
        <taxon>Actinomycetes</taxon>
        <taxon>Pseudonocardiales</taxon>
        <taxon>Pseudonocardiaceae</taxon>
        <taxon>Amycolatopsis</taxon>
    </lineage>
</organism>
<protein>
    <recommendedName>
        <fullName evidence="3">2'-5' RNA ligase</fullName>
    </recommendedName>
</protein>
<dbReference type="Proteomes" id="UP000187486">
    <property type="component" value="Unassembled WGS sequence"/>
</dbReference>
<evidence type="ECO:0008006" key="3">
    <source>
        <dbReference type="Google" id="ProtNLM"/>
    </source>
</evidence>
<keyword evidence="2" id="KW-1185">Reference proteome</keyword>
<reference evidence="1 2" key="1">
    <citation type="submission" date="2016-01" db="EMBL/GenBank/DDBJ databases">
        <title>Amycolatopsis coloradensis genome sequencing and assembly.</title>
        <authorList>
            <person name="Mayilraj S."/>
        </authorList>
    </citation>
    <scope>NUCLEOTIDE SEQUENCE [LARGE SCALE GENOMIC DNA]</scope>
    <source>
        <strain evidence="1 2">DSM 44225</strain>
    </source>
</reference>
<gene>
    <name evidence="1" type="ORF">BS329_38715</name>
</gene>
<dbReference type="STRING" id="76021.BS329_38715"/>
<accession>A0A1R0KET8</accession>
<dbReference type="EMBL" id="MQUQ01000031">
    <property type="protein sequence ID" value="OLZ43592.1"/>
    <property type="molecule type" value="Genomic_DNA"/>
</dbReference>
<dbReference type="Gene3D" id="3.90.1140.10">
    <property type="entry name" value="Cyclic phosphodiesterase"/>
    <property type="match status" value="1"/>
</dbReference>
<dbReference type="AlphaFoldDB" id="A0A1R0KET8"/>
<evidence type="ECO:0000313" key="2">
    <source>
        <dbReference type="Proteomes" id="UP000187486"/>
    </source>
</evidence>
<sequence>MKKAFETPWPDGHEELTVLALPDLDRDAAPGTGTPLARLVDRVRTFVRPIDGLSPVPDAALHLTIQPVNHLLFDAPPVGDDTVEILVKELMGLCGAWSAFSLMMGSPVIGRGGITLDSHPPEPFNLFVHEVREAIRHVCGPDSIGYDTRPGHMALVCATRDLDTDDFASALRHVQPSHADMLVRTIVLARVRQNPPAACYELDVVDRFELQDPRHLRST</sequence>
<proteinExistence type="predicted"/>